<sequence length="306" mass="34393">MTTLTSTEDVPSLRRTLESLQRQHAALDAEERMLELKVEEKKGELKRSEARLQSVQSVRPSLVEEHNMLEKELARQYEEYVRLYQNLDYLEREVDSLRSAELAKQSRAERRIRCVQRRVQAEEERRQELVAGGGTPGKQEGGGGGRRGSRAVSDGDGRRRTKASEREASKGHGEEAMEGQLFVMDYGDEDITDTKALNNVMDVKMSRGRRTSVSQPSPPTSTSSASPSMEHLKQYGHPPPLANRKFSTASSILEMGAKRSSPSSLGEGEEEEDDFSFLPGEEKEDSTEDIRDEDMEAVHEADDDNF</sequence>
<dbReference type="Pfam" id="PF10234">
    <property type="entry name" value="Cluap1"/>
    <property type="match status" value="1"/>
</dbReference>
<gene>
    <name evidence="8" type="ORF">NSK_007356</name>
</gene>
<keyword evidence="6" id="KW-0966">Cell projection</keyword>
<dbReference type="InterPro" id="IPR019366">
    <property type="entry name" value="Clusterin-associated_protein-1"/>
</dbReference>
<dbReference type="AlphaFoldDB" id="A0A4D9CV62"/>
<organism evidence="8 9">
    <name type="scientific">Nannochloropsis salina CCMP1776</name>
    <dbReference type="NCBI Taxonomy" id="1027361"/>
    <lineage>
        <taxon>Eukaryota</taxon>
        <taxon>Sar</taxon>
        <taxon>Stramenopiles</taxon>
        <taxon>Ochrophyta</taxon>
        <taxon>Eustigmatophyceae</taxon>
        <taxon>Eustigmatales</taxon>
        <taxon>Monodopsidaceae</taxon>
        <taxon>Microchloropsis</taxon>
        <taxon>Microchloropsis salina</taxon>
    </lineage>
</organism>
<dbReference type="Proteomes" id="UP000355283">
    <property type="component" value="Unassembled WGS sequence"/>
</dbReference>
<feature type="compositionally biased region" description="Acidic residues" evidence="7">
    <location>
        <begin position="282"/>
        <end position="306"/>
    </location>
</feature>
<feature type="region of interest" description="Disordered" evidence="7">
    <location>
        <begin position="202"/>
        <end position="306"/>
    </location>
</feature>
<dbReference type="PANTHER" id="PTHR21547">
    <property type="entry name" value="CLUSTERIN ASSOCIATED PROTEIN 1"/>
    <property type="match status" value="1"/>
</dbReference>
<feature type="compositionally biased region" description="Basic and acidic residues" evidence="7">
    <location>
        <begin position="153"/>
        <end position="175"/>
    </location>
</feature>
<protein>
    <recommendedName>
        <fullName evidence="10">Clusterin-associated protein 1</fullName>
    </recommendedName>
</protein>
<feature type="compositionally biased region" description="Gly residues" evidence="7">
    <location>
        <begin position="131"/>
        <end position="146"/>
    </location>
</feature>
<evidence type="ECO:0000256" key="5">
    <source>
        <dbReference type="ARBA" id="ARBA00023069"/>
    </source>
</evidence>
<dbReference type="OrthoDB" id="438545at2759"/>
<name>A0A4D9CV62_9STRA</name>
<comment type="similarity">
    <text evidence="2">Belongs to the CLUAP1 family.</text>
</comment>
<evidence type="ECO:0000313" key="9">
    <source>
        <dbReference type="Proteomes" id="UP000355283"/>
    </source>
</evidence>
<dbReference type="EMBL" id="SDOX01000128">
    <property type="protein sequence ID" value="TFJ81395.1"/>
    <property type="molecule type" value="Genomic_DNA"/>
</dbReference>
<dbReference type="GO" id="GO:0005929">
    <property type="term" value="C:cilium"/>
    <property type="evidence" value="ECO:0007669"/>
    <property type="project" value="UniProtKB-SubCell"/>
</dbReference>
<evidence type="ECO:0000256" key="2">
    <source>
        <dbReference type="ARBA" id="ARBA00008340"/>
    </source>
</evidence>
<dbReference type="GO" id="GO:0060271">
    <property type="term" value="P:cilium assembly"/>
    <property type="evidence" value="ECO:0007669"/>
    <property type="project" value="TreeGrafter"/>
</dbReference>
<evidence type="ECO:0008006" key="10">
    <source>
        <dbReference type="Google" id="ProtNLM"/>
    </source>
</evidence>
<dbReference type="GO" id="GO:0005815">
    <property type="term" value="C:microtubule organizing center"/>
    <property type="evidence" value="ECO:0007669"/>
    <property type="project" value="TreeGrafter"/>
</dbReference>
<evidence type="ECO:0000256" key="6">
    <source>
        <dbReference type="ARBA" id="ARBA00023273"/>
    </source>
</evidence>
<keyword evidence="9" id="KW-1185">Reference proteome</keyword>
<dbReference type="PANTHER" id="PTHR21547:SF0">
    <property type="entry name" value="CLUSTERIN-ASSOCIATED PROTEIN 1"/>
    <property type="match status" value="1"/>
</dbReference>
<proteinExistence type="inferred from homology"/>
<feature type="compositionally biased region" description="Low complexity" evidence="7">
    <location>
        <begin position="211"/>
        <end position="228"/>
    </location>
</feature>
<comment type="caution">
    <text evidence="8">The sequence shown here is derived from an EMBL/GenBank/DDBJ whole genome shotgun (WGS) entry which is preliminary data.</text>
</comment>
<evidence type="ECO:0000256" key="1">
    <source>
        <dbReference type="ARBA" id="ARBA00004138"/>
    </source>
</evidence>
<keyword evidence="3" id="KW-0970">Cilium biogenesis/degradation</keyword>
<evidence type="ECO:0000313" key="8">
    <source>
        <dbReference type="EMBL" id="TFJ81395.1"/>
    </source>
</evidence>
<accession>A0A4D9CV62</accession>
<comment type="subcellular location">
    <subcellularLocation>
        <location evidence="1">Cell projection</location>
        <location evidence="1">Cilium</location>
    </subcellularLocation>
</comment>
<evidence type="ECO:0000256" key="3">
    <source>
        <dbReference type="ARBA" id="ARBA00022794"/>
    </source>
</evidence>
<evidence type="ECO:0000256" key="4">
    <source>
        <dbReference type="ARBA" id="ARBA00023054"/>
    </source>
</evidence>
<keyword evidence="5" id="KW-0969">Cilium</keyword>
<feature type="region of interest" description="Disordered" evidence="7">
    <location>
        <begin position="123"/>
        <end position="181"/>
    </location>
</feature>
<reference evidence="8 9" key="1">
    <citation type="submission" date="2019-01" db="EMBL/GenBank/DDBJ databases">
        <title>Nuclear Genome Assembly of the Microalgal Biofuel strain Nannochloropsis salina CCMP1776.</title>
        <authorList>
            <person name="Hovde B."/>
        </authorList>
    </citation>
    <scope>NUCLEOTIDE SEQUENCE [LARGE SCALE GENOMIC DNA]</scope>
    <source>
        <strain evidence="8 9">CCMP1776</strain>
    </source>
</reference>
<keyword evidence="4" id="KW-0175">Coiled coil</keyword>
<dbReference type="GO" id="GO:0030992">
    <property type="term" value="C:intraciliary transport particle B"/>
    <property type="evidence" value="ECO:0007669"/>
    <property type="project" value="TreeGrafter"/>
</dbReference>
<evidence type="ECO:0000256" key="7">
    <source>
        <dbReference type="SAM" id="MobiDB-lite"/>
    </source>
</evidence>